<evidence type="ECO:0000256" key="2">
    <source>
        <dbReference type="SAM" id="MobiDB-lite"/>
    </source>
</evidence>
<evidence type="ECO:0000313" key="3">
    <source>
        <dbReference type="Proteomes" id="UP000095282"/>
    </source>
</evidence>
<proteinExistence type="predicted"/>
<keyword evidence="3" id="KW-1185">Reference proteome</keyword>
<evidence type="ECO:0000313" key="4">
    <source>
        <dbReference type="WBParaSite" id="Csp11.Scaffold630.g19282.t1"/>
    </source>
</evidence>
<protein>
    <submittedName>
        <fullName evidence="4">DUF5641 domain-containing protein</fullName>
    </submittedName>
</protein>
<reference evidence="4" key="1">
    <citation type="submission" date="2016-11" db="UniProtKB">
        <authorList>
            <consortium name="WormBaseParasite"/>
        </authorList>
    </citation>
    <scope>IDENTIFICATION</scope>
</reference>
<organism evidence="3 4">
    <name type="scientific">Caenorhabditis tropicalis</name>
    <dbReference type="NCBI Taxonomy" id="1561998"/>
    <lineage>
        <taxon>Eukaryota</taxon>
        <taxon>Metazoa</taxon>
        <taxon>Ecdysozoa</taxon>
        <taxon>Nematoda</taxon>
        <taxon>Chromadorea</taxon>
        <taxon>Rhabditida</taxon>
        <taxon>Rhabditina</taxon>
        <taxon>Rhabditomorpha</taxon>
        <taxon>Rhabditoidea</taxon>
        <taxon>Rhabditidae</taxon>
        <taxon>Peloderinae</taxon>
        <taxon>Caenorhabditis</taxon>
    </lineage>
</organism>
<accession>A0A1I7UTT6</accession>
<keyword evidence="1" id="KW-0175">Coiled coil</keyword>
<feature type="compositionally biased region" description="Low complexity" evidence="2">
    <location>
        <begin position="96"/>
        <end position="116"/>
    </location>
</feature>
<feature type="region of interest" description="Disordered" evidence="2">
    <location>
        <begin position="84"/>
        <end position="116"/>
    </location>
</feature>
<sequence length="316" mass="36436">MSSRILDMNENARGGRKERKPTMSTCQRGGGNQSKSNRHVPSNSGTPGAPRSSSRGGHRTRCIFPPIKPILYVNCVMESSDEEEIKTNTHSKQKVPSSLITPEESSSSSIGGDSPRSIFGPIKPIVYIDRIFESDEDEETINRKRTKIEEEIDELKENARALYLTSLADLQQNHPQANDYLHWDIEYPEEPILGGAKELLEGYTHEQACRFLAMMKVWATREWAELRELEEVNGHYAMFRVVNWNYNTFLAESCHTNLLKECKIIRINKEGLLRGDLIMVKELCRDHHGRWEARKIKLLERKDVEKDQKIVRTKKW</sequence>
<dbReference type="WBParaSite" id="Csp11.Scaffold630.g19282.t1">
    <property type="protein sequence ID" value="Csp11.Scaffold630.g19282.t1"/>
    <property type="gene ID" value="Csp11.Scaffold630.g19282"/>
</dbReference>
<dbReference type="Proteomes" id="UP000095282">
    <property type="component" value="Unplaced"/>
</dbReference>
<name>A0A1I7UTT6_9PELO</name>
<feature type="region of interest" description="Disordered" evidence="2">
    <location>
        <begin position="1"/>
        <end position="61"/>
    </location>
</feature>
<dbReference type="AlphaFoldDB" id="A0A1I7UTT6"/>
<feature type="coiled-coil region" evidence="1">
    <location>
        <begin position="138"/>
        <end position="165"/>
    </location>
</feature>
<evidence type="ECO:0000256" key="1">
    <source>
        <dbReference type="SAM" id="Coils"/>
    </source>
</evidence>
<feature type="compositionally biased region" description="Polar residues" evidence="2">
    <location>
        <begin position="22"/>
        <end position="55"/>
    </location>
</feature>